<reference evidence="2" key="1">
    <citation type="submission" date="2017-08" db="EMBL/GenBank/DDBJ databases">
        <authorList>
            <person name="Polle J.E."/>
            <person name="Barry K."/>
            <person name="Cushman J."/>
            <person name="Schmutz J."/>
            <person name="Tran D."/>
            <person name="Hathwaick L.T."/>
            <person name="Yim W.C."/>
            <person name="Jenkins J."/>
            <person name="Mckie-Krisberg Z.M."/>
            <person name="Prochnik S."/>
            <person name="Lindquist E."/>
            <person name="Dockter R.B."/>
            <person name="Adam C."/>
            <person name="Molina H."/>
            <person name="Bunkerborg J."/>
            <person name="Jin E."/>
            <person name="Buchheim M."/>
            <person name="Magnuson J."/>
        </authorList>
    </citation>
    <scope>NUCLEOTIDE SEQUENCE</scope>
    <source>
        <strain evidence="2">CCAP 19/18</strain>
    </source>
</reference>
<feature type="compositionally biased region" description="Pro residues" evidence="1">
    <location>
        <begin position="800"/>
        <end position="817"/>
    </location>
</feature>
<feature type="compositionally biased region" description="Polar residues" evidence="1">
    <location>
        <begin position="239"/>
        <end position="249"/>
    </location>
</feature>
<comment type="caution">
    <text evidence="2">The sequence shown here is derived from an EMBL/GenBank/DDBJ whole genome shotgun (WGS) entry which is preliminary data.</text>
</comment>
<feature type="compositionally biased region" description="Polar residues" evidence="1">
    <location>
        <begin position="203"/>
        <end position="213"/>
    </location>
</feature>
<feature type="compositionally biased region" description="Polar residues" evidence="1">
    <location>
        <begin position="184"/>
        <end position="193"/>
    </location>
</feature>
<sequence>MFLCRDAPGIHNDLGALFHWLELTLRKGSPSGPELARLLAHLLHESKKGKRPTLAVLSGVVTKWSSKRLSPPIACADMPPHPKVADSPSVRKLSTMRKFLSSGRQSPIVVPETPRFLPSRRRSVGDPGTPKFPSSEWQSPFVIPGTPKFLPSEQRQVDDPKAHANGKSANTGMRQQDAGAPSASPDNNMQQQAAGGPAHCNGRSASNEKQQQDAGAPSASLDNNTQQQEAGVPAHYNGRSASNEKQQQEAGAPFASPDNNMQQQAAGDPARCNDRSSGNEKQQQGAGDPSASLGNNTHQQGARALAASTSAFRSSALSLGSVQLQEDLPLTPLGLSRPGQHPGGQRRSFGRHKVSFARDLETDNRLSDSDNKRAGVGDEGDPAGHSPEMRRHGRDENHARRSGDDGDDVQGVWMRVQSVLDARQVEQATKALQGEGTPAESLQEKAQRERLVLRTLLRGGIARSRKRTWGQGASSALPKPLSPDSTASKRSFSASFQHDVFPVSSTHIRAPLATLPPPSPSAKLLCGSAGEGDGESDSRSTQRSCSPVGQAGSHVAGGCLSSSRSSSLGVADQHQRRQQLQQQPGQLPSTSPAADGIWGVCAKTEEALAMLSQVHVAIQSLQALVRSIQTLMQCSQQPQPSGRSADCTSSAACTSMTQAPPLLFLAAPRQSSPRDGATVPCSPATSQRDSPPLLTPACTPHQNSPLYTATALPSSASPPQGFLPPIRPPAAARQRLPADNDEPEPPPLPLPTQARSHQAQTNAPHASPSLCAPVSPHFSQHPQIQSLEPFLKPSVTPPGADVPPLQPGATVPPPPPGADASTPPSFGAWRPYAPIIPIPWEGLPQLDTQARARELVRLCMSHVWTQQQQQQQQQPPSSQGPFSNQQGSSQLQPSQPDGSPNTTKWAIPTQHRPSPRQTDPQSIDNAAIPAHHRAKGWSKRVSWSQGLAGLEDSAYHCCEEGPSANSTQIRPPRSCELPPSSGDSCELSLLTRDTHKHDAGPPGSPEPGSGWPSLPGTPGGAQALPLHCATSARPAAVPHPGLLPGNRTASSFKNEEVHLQMQPEQPPRRRPLSAPAFPKPLSVALNVDDQGCDSSGQ</sequence>
<dbReference type="EMBL" id="MU069488">
    <property type="protein sequence ID" value="KAF5841344.1"/>
    <property type="molecule type" value="Genomic_DNA"/>
</dbReference>
<gene>
    <name evidence="2" type="ORF">DUNSADRAFT_13420</name>
</gene>
<evidence type="ECO:0000313" key="3">
    <source>
        <dbReference type="Proteomes" id="UP000815325"/>
    </source>
</evidence>
<keyword evidence="3" id="KW-1185">Reference proteome</keyword>
<feature type="compositionally biased region" description="Polar residues" evidence="1">
    <location>
        <begin position="307"/>
        <end position="316"/>
    </location>
</feature>
<feature type="compositionally biased region" description="Polar residues" evidence="1">
    <location>
        <begin position="700"/>
        <end position="718"/>
    </location>
</feature>
<feature type="region of interest" description="Disordered" evidence="1">
    <location>
        <begin position="669"/>
        <end position="826"/>
    </location>
</feature>
<feature type="compositionally biased region" description="Polar residues" evidence="1">
    <location>
        <begin position="220"/>
        <end position="229"/>
    </location>
</feature>
<protein>
    <submittedName>
        <fullName evidence="2">Uncharacterized protein</fullName>
    </submittedName>
</protein>
<organism evidence="2 3">
    <name type="scientific">Dunaliella salina</name>
    <name type="common">Green alga</name>
    <name type="synonym">Protococcus salinus</name>
    <dbReference type="NCBI Taxonomy" id="3046"/>
    <lineage>
        <taxon>Eukaryota</taxon>
        <taxon>Viridiplantae</taxon>
        <taxon>Chlorophyta</taxon>
        <taxon>core chlorophytes</taxon>
        <taxon>Chlorophyceae</taxon>
        <taxon>CS clade</taxon>
        <taxon>Chlamydomonadales</taxon>
        <taxon>Dunaliellaceae</taxon>
        <taxon>Dunaliella</taxon>
    </lineage>
</organism>
<feature type="region of interest" description="Disordered" evidence="1">
    <location>
        <begin position="330"/>
        <end position="410"/>
    </location>
</feature>
<feature type="compositionally biased region" description="Low complexity" evidence="1">
    <location>
        <begin position="1006"/>
        <end position="1016"/>
    </location>
</feature>
<proteinExistence type="predicted"/>
<accession>A0ABQ7H3A4</accession>
<feature type="region of interest" description="Disordered" evidence="1">
    <location>
        <begin position="561"/>
        <end position="592"/>
    </location>
</feature>
<feature type="region of interest" description="Disordered" evidence="1">
    <location>
        <begin position="961"/>
        <end position="1097"/>
    </location>
</feature>
<feature type="region of interest" description="Disordered" evidence="1">
    <location>
        <begin position="466"/>
        <end position="490"/>
    </location>
</feature>
<feature type="compositionally biased region" description="Polar residues" evidence="1">
    <location>
        <begin position="753"/>
        <end position="764"/>
    </location>
</feature>
<feature type="compositionally biased region" description="Polar residues" evidence="1">
    <location>
        <begin position="777"/>
        <end position="786"/>
    </location>
</feature>
<evidence type="ECO:0000256" key="1">
    <source>
        <dbReference type="SAM" id="MobiDB-lite"/>
    </source>
</evidence>
<feature type="compositionally biased region" description="Polar residues" evidence="1">
    <location>
        <begin position="911"/>
        <end position="923"/>
    </location>
</feature>
<feature type="compositionally biased region" description="Basic and acidic residues" evidence="1">
    <location>
        <begin position="387"/>
        <end position="404"/>
    </location>
</feature>
<feature type="compositionally biased region" description="Basic and acidic residues" evidence="1">
    <location>
        <begin position="356"/>
        <end position="376"/>
    </location>
</feature>
<evidence type="ECO:0000313" key="2">
    <source>
        <dbReference type="EMBL" id="KAF5841344.1"/>
    </source>
</evidence>
<feature type="compositionally biased region" description="Low complexity" evidence="1">
    <location>
        <begin position="578"/>
        <end position="588"/>
    </location>
</feature>
<feature type="region of interest" description="Disordered" evidence="1">
    <location>
        <begin position="867"/>
        <end position="923"/>
    </location>
</feature>
<name>A0ABQ7H3A4_DUNSA</name>
<feature type="compositionally biased region" description="Low complexity" evidence="1">
    <location>
        <begin position="867"/>
        <end position="900"/>
    </location>
</feature>
<dbReference type="Proteomes" id="UP000815325">
    <property type="component" value="Unassembled WGS sequence"/>
</dbReference>
<feature type="region of interest" description="Disordered" evidence="1">
    <location>
        <begin position="511"/>
        <end position="549"/>
    </location>
</feature>
<feature type="region of interest" description="Disordered" evidence="1">
    <location>
        <begin position="98"/>
        <end position="316"/>
    </location>
</feature>